<dbReference type="RefSeq" id="WP_072064801.1">
    <property type="nucleotide sequence ID" value="NZ_CP059690.1"/>
</dbReference>
<reference evidence="12" key="2">
    <citation type="submission" date="2015-06" db="EMBL/GenBank/DDBJ databases">
        <authorList>
            <person name="Urmite Genomes"/>
        </authorList>
    </citation>
    <scope>NUCLEOTIDE SEQUENCE [LARGE SCALE GENOMIC DNA]</scope>
    <source>
        <strain evidence="12">CSUR P1867</strain>
    </source>
</reference>
<keyword evidence="2 8" id="KW-0808">Transferase</keyword>
<keyword evidence="13" id="KW-1185">Reference proteome</keyword>
<keyword evidence="5 8" id="KW-0460">Magnesium</keyword>
<feature type="binding site" evidence="8">
    <location>
        <position position="24"/>
    </location>
    <ligand>
        <name>GTP</name>
        <dbReference type="ChEBI" id="CHEBI:37565"/>
    </ligand>
</feature>
<comment type="caution">
    <text evidence="8">Lacks conserved residue(s) required for the propagation of feature annotation.</text>
</comment>
<evidence type="ECO:0000313" key="13">
    <source>
        <dbReference type="Proteomes" id="UP000619976"/>
    </source>
</evidence>
<dbReference type="Proteomes" id="UP000183920">
    <property type="component" value="Unassembled WGS sequence"/>
</dbReference>
<evidence type="ECO:0000256" key="6">
    <source>
        <dbReference type="ARBA" id="ARBA00023134"/>
    </source>
</evidence>
<dbReference type="GeneID" id="76524479"/>
<comment type="subunit">
    <text evidence="8">Monomer.</text>
</comment>
<gene>
    <name evidence="8 10" type="primary">mobA</name>
    <name evidence="10" type="ORF">BN1804_03170</name>
    <name evidence="11" type="ORF">JFQ69_12240</name>
</gene>
<comment type="similarity">
    <text evidence="8">Belongs to the MobA family.</text>
</comment>
<proteinExistence type="inferred from homology"/>
<dbReference type="Gene3D" id="3.90.550.10">
    <property type="entry name" value="Spore Coat Polysaccharide Biosynthesis Protein SpsA, Chain A"/>
    <property type="match status" value="1"/>
</dbReference>
<keyword evidence="10" id="KW-0548">Nucleotidyltransferase</keyword>
<name>A0A0G4QFZ5_9GAMM</name>
<keyword evidence="7 8" id="KW-0501">Molybdenum cofactor biosynthesis</keyword>
<evidence type="ECO:0000256" key="1">
    <source>
        <dbReference type="ARBA" id="ARBA00022490"/>
    </source>
</evidence>
<keyword evidence="6 8" id="KW-0342">GTP-binding</keyword>
<dbReference type="AlphaFoldDB" id="A0A0G4QFZ5"/>
<feature type="binding site" evidence="8">
    <location>
        <position position="70"/>
    </location>
    <ligand>
        <name>GTP</name>
        <dbReference type="ChEBI" id="CHEBI:37565"/>
    </ligand>
</feature>
<feature type="binding site" evidence="8">
    <location>
        <begin position="11"/>
        <end position="13"/>
    </location>
    <ligand>
        <name>GTP</name>
        <dbReference type="ChEBI" id="CHEBI:37565"/>
    </ligand>
</feature>
<dbReference type="HAMAP" id="MF_00316">
    <property type="entry name" value="MobA"/>
    <property type="match status" value="1"/>
</dbReference>
<accession>A0A0G4QFZ5</accession>
<dbReference type="NCBIfam" id="TIGR02665">
    <property type="entry name" value="molyb_mobA"/>
    <property type="match status" value="1"/>
</dbReference>
<dbReference type="CDD" id="cd02503">
    <property type="entry name" value="MobA"/>
    <property type="match status" value="1"/>
</dbReference>
<dbReference type="Proteomes" id="UP000619976">
    <property type="component" value="Unassembled WGS sequence"/>
</dbReference>
<dbReference type="InterPro" id="IPR013482">
    <property type="entry name" value="Molybde_CF_guanTrfase"/>
</dbReference>
<evidence type="ECO:0000256" key="2">
    <source>
        <dbReference type="ARBA" id="ARBA00022679"/>
    </source>
</evidence>
<dbReference type="GO" id="GO:1902758">
    <property type="term" value="P:bis(molybdopterin guanine dinucleotide)molybdenum biosynthetic process"/>
    <property type="evidence" value="ECO:0007669"/>
    <property type="project" value="TreeGrafter"/>
</dbReference>
<reference evidence="11 13" key="3">
    <citation type="submission" date="2020-12" db="EMBL/GenBank/DDBJ databases">
        <title>Enhanced detection system for hospital associated transmission using whole genome sequencing surveillance.</title>
        <authorList>
            <person name="Harrison L.H."/>
            <person name="Van Tyne D."/>
            <person name="Marsh J.W."/>
            <person name="Griffith M.P."/>
            <person name="Snyder D.J."/>
            <person name="Cooper V.S."/>
            <person name="Mustapha M."/>
        </authorList>
    </citation>
    <scope>NUCLEOTIDE SEQUENCE [LARGE SCALE GENOMIC DNA]</scope>
    <source>
        <strain evidence="11 13">PR00195</strain>
    </source>
</reference>
<keyword evidence="1 8" id="KW-0963">Cytoplasm</keyword>
<evidence type="ECO:0000313" key="10">
    <source>
        <dbReference type="EMBL" id="CRL64793.1"/>
    </source>
</evidence>
<evidence type="ECO:0000259" key="9">
    <source>
        <dbReference type="Pfam" id="PF12804"/>
    </source>
</evidence>
<dbReference type="InterPro" id="IPR029044">
    <property type="entry name" value="Nucleotide-diphossugar_trans"/>
</dbReference>
<dbReference type="GO" id="GO:0005737">
    <property type="term" value="C:cytoplasm"/>
    <property type="evidence" value="ECO:0007669"/>
    <property type="project" value="UniProtKB-SubCell"/>
</dbReference>
<comment type="subcellular location">
    <subcellularLocation>
        <location evidence="8">Cytoplasm</location>
    </subcellularLocation>
</comment>
<evidence type="ECO:0000256" key="8">
    <source>
        <dbReference type="HAMAP-Rule" id="MF_00316"/>
    </source>
</evidence>
<dbReference type="Pfam" id="PF12804">
    <property type="entry name" value="NTP_transf_3"/>
    <property type="match status" value="1"/>
</dbReference>
<organism evidence="10 12">
    <name type="scientific">Proteus penneri</name>
    <dbReference type="NCBI Taxonomy" id="102862"/>
    <lineage>
        <taxon>Bacteria</taxon>
        <taxon>Pseudomonadati</taxon>
        <taxon>Pseudomonadota</taxon>
        <taxon>Gammaproteobacteria</taxon>
        <taxon>Enterobacterales</taxon>
        <taxon>Morganellaceae</taxon>
        <taxon>Proteus</taxon>
    </lineage>
</organism>
<feature type="binding site" evidence="8">
    <location>
        <position position="100"/>
    </location>
    <ligand>
        <name>Mg(2+)</name>
        <dbReference type="ChEBI" id="CHEBI:18420"/>
    </ligand>
</feature>
<evidence type="ECO:0000256" key="3">
    <source>
        <dbReference type="ARBA" id="ARBA00022723"/>
    </source>
</evidence>
<comment type="domain">
    <text evidence="8">The N-terminal domain determines nucleotide recognition and specific binding, while the C-terminal domain determines the specific binding to the target protein.</text>
</comment>
<dbReference type="PANTHER" id="PTHR19136:SF81">
    <property type="entry name" value="MOLYBDENUM COFACTOR GUANYLYLTRANSFERASE"/>
    <property type="match status" value="1"/>
</dbReference>
<evidence type="ECO:0000256" key="4">
    <source>
        <dbReference type="ARBA" id="ARBA00022741"/>
    </source>
</evidence>
<keyword evidence="4 8" id="KW-0547">Nucleotide-binding</keyword>
<dbReference type="PANTHER" id="PTHR19136">
    <property type="entry name" value="MOLYBDENUM COFACTOR GUANYLYLTRANSFERASE"/>
    <property type="match status" value="1"/>
</dbReference>
<evidence type="ECO:0000256" key="7">
    <source>
        <dbReference type="ARBA" id="ARBA00023150"/>
    </source>
</evidence>
<dbReference type="InterPro" id="IPR025877">
    <property type="entry name" value="MobA-like_NTP_Trfase"/>
</dbReference>
<feature type="binding site" evidence="8">
    <location>
        <position position="100"/>
    </location>
    <ligand>
        <name>GTP</name>
        <dbReference type="ChEBI" id="CHEBI:37565"/>
    </ligand>
</feature>
<dbReference type="GO" id="GO:0005525">
    <property type="term" value="F:GTP binding"/>
    <property type="evidence" value="ECO:0007669"/>
    <property type="project" value="UniProtKB-UniRule"/>
</dbReference>
<protein>
    <recommendedName>
        <fullName evidence="8">Molybdenum cofactor guanylyltransferase</fullName>
        <shortName evidence="8">MoCo guanylyltransferase</shortName>
        <ecNumber evidence="8">2.7.7.77</ecNumber>
    </recommendedName>
    <alternativeName>
        <fullName evidence="8">GTP:molybdopterin guanylyltransferase</fullName>
    </alternativeName>
    <alternativeName>
        <fullName evidence="8">Mo-MPT guanylyltransferase</fullName>
    </alternativeName>
    <alternativeName>
        <fullName evidence="8">Molybdopterin guanylyltransferase</fullName>
    </alternativeName>
    <alternativeName>
        <fullName evidence="8">Molybdopterin-guanine dinucleotide synthase</fullName>
        <shortName evidence="8">MGD synthase</shortName>
    </alternativeName>
</protein>
<dbReference type="EMBL" id="JAEKCB010000005">
    <property type="protein sequence ID" value="MBJ2118425.1"/>
    <property type="molecule type" value="Genomic_DNA"/>
</dbReference>
<dbReference type="EC" id="2.7.7.77" evidence="8"/>
<reference evidence="10" key="1">
    <citation type="submission" date="2015-06" db="EMBL/GenBank/DDBJ databases">
        <authorList>
            <person name="Urmite Genomes Urmite Genomes"/>
        </authorList>
    </citation>
    <scope>NUCLEOTIDE SEQUENCE [LARGE SCALE GENOMIC DNA]</scope>
    <source>
        <strain evidence="10">CSUR P1867</strain>
    </source>
</reference>
<keyword evidence="3 8" id="KW-0479">Metal-binding</keyword>
<feature type="domain" description="MobA-like NTP transferase" evidence="9">
    <location>
        <begin position="10"/>
        <end position="157"/>
    </location>
</feature>
<dbReference type="GO" id="GO:0061603">
    <property type="term" value="F:molybdenum cofactor guanylyltransferase activity"/>
    <property type="evidence" value="ECO:0007669"/>
    <property type="project" value="UniProtKB-EC"/>
</dbReference>
<comment type="catalytic activity">
    <reaction evidence="8">
        <text>Mo-molybdopterin + GTP + H(+) = Mo-molybdopterin guanine dinucleotide + diphosphate</text>
        <dbReference type="Rhea" id="RHEA:34243"/>
        <dbReference type="ChEBI" id="CHEBI:15378"/>
        <dbReference type="ChEBI" id="CHEBI:33019"/>
        <dbReference type="ChEBI" id="CHEBI:37565"/>
        <dbReference type="ChEBI" id="CHEBI:71302"/>
        <dbReference type="ChEBI" id="CHEBI:71310"/>
        <dbReference type="EC" id="2.7.7.77"/>
    </reaction>
</comment>
<evidence type="ECO:0000313" key="11">
    <source>
        <dbReference type="EMBL" id="MBJ2118425.1"/>
    </source>
</evidence>
<sequence>MKMKNITGGILAGGQATRMGGADKGLQILHGQPLYRHIAQKLAPQVDNILISANRNLEQYRQSQYPVITDEIEGFSGPLAGMLTLLKQAPTPWVAFVPCDVPYFPLNLVEKLYEQRGEALAVYVDDGEREHPTLALLNRRIIPMLEAYLAQGDRKLMLFMKQINAHPVLFADQASAFINLNTPDDIEKANKLKNRNEKYGAS</sequence>
<comment type="cofactor">
    <cofactor evidence="8">
        <name>Mg(2+)</name>
        <dbReference type="ChEBI" id="CHEBI:18420"/>
    </cofactor>
</comment>
<dbReference type="GO" id="GO:0046872">
    <property type="term" value="F:metal ion binding"/>
    <property type="evidence" value="ECO:0007669"/>
    <property type="project" value="UniProtKB-KW"/>
</dbReference>
<dbReference type="EMBL" id="CVRY01000007">
    <property type="protein sequence ID" value="CRL64793.1"/>
    <property type="molecule type" value="Genomic_DNA"/>
</dbReference>
<evidence type="ECO:0000313" key="12">
    <source>
        <dbReference type="Proteomes" id="UP000183920"/>
    </source>
</evidence>
<dbReference type="SUPFAM" id="SSF53448">
    <property type="entry name" value="Nucleotide-diphospho-sugar transferases"/>
    <property type="match status" value="1"/>
</dbReference>
<comment type="function">
    <text evidence="8">Transfers a GMP moiety from GTP to Mo-molybdopterin (Mo-MPT) cofactor (Moco or molybdenum cofactor) to form Mo-molybdopterin guanine dinucleotide (Mo-MGD) cofactor.</text>
</comment>
<evidence type="ECO:0000256" key="5">
    <source>
        <dbReference type="ARBA" id="ARBA00022842"/>
    </source>
</evidence>